<comment type="caution">
    <text evidence="1">The sequence shown here is derived from an EMBL/GenBank/DDBJ whole genome shotgun (WGS) entry which is preliminary data.</text>
</comment>
<dbReference type="EMBL" id="JAWDGP010003588">
    <property type="protein sequence ID" value="KAK3772881.1"/>
    <property type="molecule type" value="Genomic_DNA"/>
</dbReference>
<sequence>MESDAEDVLYLTLFDLNAPRSPLRQSWLYALQRMSSAHACMMKLGAFTSCSSCLLSESLEREGLGSVAGHRAVDIDLRQARRPGMV</sequence>
<protein>
    <submittedName>
        <fullName evidence="1">Uncharacterized protein</fullName>
    </submittedName>
</protein>
<proteinExistence type="predicted"/>
<evidence type="ECO:0000313" key="1">
    <source>
        <dbReference type="EMBL" id="KAK3772881.1"/>
    </source>
</evidence>
<name>A0AAE0ZPY4_9GAST</name>
<gene>
    <name evidence="1" type="ORF">RRG08_024066</name>
</gene>
<keyword evidence="2" id="KW-1185">Reference proteome</keyword>
<reference evidence="1" key="1">
    <citation type="journal article" date="2023" name="G3 (Bethesda)">
        <title>A reference genome for the long-term kleptoplast-retaining sea slug Elysia crispata morphotype clarki.</title>
        <authorList>
            <person name="Eastman K.E."/>
            <person name="Pendleton A.L."/>
            <person name="Shaikh M.A."/>
            <person name="Suttiyut T."/>
            <person name="Ogas R."/>
            <person name="Tomko P."/>
            <person name="Gavelis G."/>
            <person name="Widhalm J.R."/>
            <person name="Wisecaver J.H."/>
        </authorList>
    </citation>
    <scope>NUCLEOTIDE SEQUENCE</scope>
    <source>
        <strain evidence="1">ECLA1</strain>
    </source>
</reference>
<dbReference type="Proteomes" id="UP001283361">
    <property type="component" value="Unassembled WGS sequence"/>
</dbReference>
<dbReference type="AlphaFoldDB" id="A0AAE0ZPY4"/>
<organism evidence="1 2">
    <name type="scientific">Elysia crispata</name>
    <name type="common">lettuce slug</name>
    <dbReference type="NCBI Taxonomy" id="231223"/>
    <lineage>
        <taxon>Eukaryota</taxon>
        <taxon>Metazoa</taxon>
        <taxon>Spiralia</taxon>
        <taxon>Lophotrochozoa</taxon>
        <taxon>Mollusca</taxon>
        <taxon>Gastropoda</taxon>
        <taxon>Heterobranchia</taxon>
        <taxon>Euthyneura</taxon>
        <taxon>Panpulmonata</taxon>
        <taxon>Sacoglossa</taxon>
        <taxon>Placobranchoidea</taxon>
        <taxon>Plakobranchidae</taxon>
        <taxon>Elysia</taxon>
    </lineage>
</organism>
<accession>A0AAE0ZPY4</accession>
<evidence type="ECO:0000313" key="2">
    <source>
        <dbReference type="Proteomes" id="UP001283361"/>
    </source>
</evidence>